<organism evidence="1">
    <name type="scientific">Sphingobacterium sp. (strain 21)</name>
    <dbReference type="NCBI Taxonomy" id="743722"/>
    <lineage>
        <taxon>Bacteria</taxon>
        <taxon>Pseudomonadati</taxon>
        <taxon>Bacteroidota</taxon>
        <taxon>Sphingobacteriia</taxon>
        <taxon>Sphingobacteriales</taxon>
        <taxon>Sphingobacteriaceae</taxon>
        <taxon>Sphingobacterium</taxon>
    </lineage>
</organism>
<dbReference type="HOGENOM" id="CLU_126016_0_0_10"/>
<name>F4C3Y9_SPHS2</name>
<reference evidence="1" key="1">
    <citation type="submission" date="2011-03" db="EMBL/GenBank/DDBJ databases">
        <title>Complete sequence of Sphingobacterium sp. 21.</title>
        <authorList>
            <consortium name="US DOE Joint Genome Institute"/>
            <person name="Lucas S."/>
            <person name="Copeland A."/>
            <person name="Lapidus A."/>
            <person name="Cheng J.-F."/>
            <person name="Goodwin L."/>
            <person name="Pitluck S."/>
            <person name="Davenport K."/>
            <person name="Detter J.C."/>
            <person name="Han C."/>
            <person name="Tapia R."/>
            <person name="Land M."/>
            <person name="Hauser L."/>
            <person name="Kyrpides N."/>
            <person name="Ivanova N."/>
            <person name="Ovchinnikova G."/>
            <person name="Pagani I."/>
            <person name="Siebers A.K."/>
            <person name="Allgaier M."/>
            <person name="Thelen M.P."/>
            <person name="Hugenholtz P."/>
            <person name="Woyke T."/>
        </authorList>
    </citation>
    <scope>NUCLEOTIDE SEQUENCE</scope>
    <source>
        <strain evidence="1">21</strain>
    </source>
</reference>
<protein>
    <recommendedName>
        <fullName evidence="2">Lipocalin-like domain-containing protein</fullName>
    </recommendedName>
</protein>
<dbReference type="PATRIC" id="fig|743722.3.peg.3429"/>
<dbReference type="STRING" id="743722.Sph21_3207"/>
<dbReference type="AlphaFoldDB" id="F4C3Y9"/>
<dbReference type="OrthoDB" id="713936at2"/>
<proteinExistence type="predicted"/>
<evidence type="ECO:0008006" key="2">
    <source>
        <dbReference type="Google" id="ProtNLM"/>
    </source>
</evidence>
<dbReference type="EMBL" id="CP002584">
    <property type="protein sequence ID" value="ADZ79750.1"/>
    <property type="molecule type" value="Genomic_DNA"/>
</dbReference>
<dbReference type="KEGG" id="shg:Sph21_3207"/>
<sequence>MHPKIQATITINFVEEKRTEMNHKNTLRSISLAAAIMVCSAAGRPAATTTIVEESPFGNQHWTMQAASIQPAIDLNADGKLDTDLMILTRPCERDDADLFRADGFIITHRGAISCEEDEGKVEETGTWAYNPSTKTLIMERYDGSKPIEGKLETITPNKITFVSTHQSSKGKHTIRTTYVAKKV</sequence>
<dbReference type="eggNOG" id="ENOG5032YDF">
    <property type="taxonomic scope" value="Bacteria"/>
</dbReference>
<evidence type="ECO:0000313" key="1">
    <source>
        <dbReference type="EMBL" id="ADZ79750.1"/>
    </source>
</evidence>
<gene>
    <name evidence="1" type="ordered locus">Sph21_3207</name>
</gene>
<accession>F4C3Y9</accession>